<dbReference type="Proteomes" id="UP001054945">
    <property type="component" value="Unassembled WGS sequence"/>
</dbReference>
<protein>
    <submittedName>
        <fullName evidence="1">Uncharacterized protein</fullName>
    </submittedName>
</protein>
<evidence type="ECO:0000313" key="1">
    <source>
        <dbReference type="EMBL" id="GIY60514.1"/>
    </source>
</evidence>
<evidence type="ECO:0000313" key="2">
    <source>
        <dbReference type="Proteomes" id="UP001054945"/>
    </source>
</evidence>
<accession>A0AAV4USQ3</accession>
<organism evidence="1 2">
    <name type="scientific">Caerostris extrusa</name>
    <name type="common">Bark spider</name>
    <name type="synonym">Caerostris bankana</name>
    <dbReference type="NCBI Taxonomy" id="172846"/>
    <lineage>
        <taxon>Eukaryota</taxon>
        <taxon>Metazoa</taxon>
        <taxon>Ecdysozoa</taxon>
        <taxon>Arthropoda</taxon>
        <taxon>Chelicerata</taxon>
        <taxon>Arachnida</taxon>
        <taxon>Araneae</taxon>
        <taxon>Araneomorphae</taxon>
        <taxon>Entelegynae</taxon>
        <taxon>Araneoidea</taxon>
        <taxon>Araneidae</taxon>
        <taxon>Caerostris</taxon>
    </lineage>
</organism>
<gene>
    <name evidence="1" type="ORF">CEXT_491861</name>
</gene>
<comment type="caution">
    <text evidence="1">The sequence shown here is derived from an EMBL/GenBank/DDBJ whole genome shotgun (WGS) entry which is preliminary data.</text>
</comment>
<keyword evidence="2" id="KW-1185">Reference proteome</keyword>
<proteinExistence type="predicted"/>
<name>A0AAV4USQ3_CAEEX</name>
<sequence length="85" mass="9776">MYVFSYINVFTLSLGERENSIWEKNVCRSRVLSRDQSSSKNNPCVLLLPTHSEPFKLSVITKPVHISIHVFQDGRTRPGQWGITE</sequence>
<dbReference type="AlphaFoldDB" id="A0AAV4USQ3"/>
<reference evidence="1 2" key="1">
    <citation type="submission" date="2021-06" db="EMBL/GenBank/DDBJ databases">
        <title>Caerostris extrusa draft genome.</title>
        <authorList>
            <person name="Kono N."/>
            <person name="Arakawa K."/>
        </authorList>
    </citation>
    <scope>NUCLEOTIDE SEQUENCE [LARGE SCALE GENOMIC DNA]</scope>
</reference>
<dbReference type="EMBL" id="BPLR01013334">
    <property type="protein sequence ID" value="GIY60514.1"/>
    <property type="molecule type" value="Genomic_DNA"/>
</dbReference>